<accession>A0ABV3TQ83</accession>
<dbReference type="Proteomes" id="UP001557465">
    <property type="component" value="Unassembled WGS sequence"/>
</dbReference>
<organism evidence="2 3">
    <name type="scientific">Thioclava arctica</name>
    <dbReference type="NCBI Taxonomy" id="3238301"/>
    <lineage>
        <taxon>Bacteria</taxon>
        <taxon>Pseudomonadati</taxon>
        <taxon>Pseudomonadota</taxon>
        <taxon>Alphaproteobacteria</taxon>
        <taxon>Rhodobacterales</taxon>
        <taxon>Paracoccaceae</taxon>
        <taxon>Thioclava</taxon>
    </lineage>
</organism>
<dbReference type="InterPro" id="IPR016040">
    <property type="entry name" value="NAD(P)-bd_dom"/>
</dbReference>
<dbReference type="EC" id="4.2.1.45" evidence="2"/>
<keyword evidence="3" id="KW-1185">Reference proteome</keyword>
<dbReference type="RefSeq" id="WP_368393250.1">
    <property type="nucleotide sequence ID" value="NZ_JBFRYC010000028.1"/>
</dbReference>
<keyword evidence="2" id="KW-0456">Lyase</keyword>
<evidence type="ECO:0000313" key="3">
    <source>
        <dbReference type="Proteomes" id="UP001557465"/>
    </source>
</evidence>
<dbReference type="EMBL" id="JBFRYC010000028">
    <property type="protein sequence ID" value="MEX1663751.1"/>
    <property type="molecule type" value="Genomic_DNA"/>
</dbReference>
<feature type="domain" description="NAD(P)-binding" evidence="1">
    <location>
        <begin position="22"/>
        <end position="241"/>
    </location>
</feature>
<comment type="caution">
    <text evidence="2">The sequence shown here is derived from an EMBL/GenBank/DDBJ whole genome shotgun (WGS) entry which is preliminary data.</text>
</comment>
<proteinExistence type="predicted"/>
<evidence type="ECO:0000313" key="2">
    <source>
        <dbReference type="EMBL" id="MEX1663751.1"/>
    </source>
</evidence>
<gene>
    <name evidence="2" type="primary">rfbG</name>
    <name evidence="2" type="ORF">AB4874_19440</name>
</gene>
<dbReference type="Gene3D" id="3.90.25.10">
    <property type="entry name" value="UDP-galactose 4-epimerase, domain 1"/>
    <property type="match status" value="1"/>
</dbReference>
<dbReference type="Gene3D" id="3.40.50.720">
    <property type="entry name" value="NAD(P)-binding Rossmann-like Domain"/>
    <property type="match status" value="1"/>
</dbReference>
<dbReference type="Pfam" id="PF16363">
    <property type="entry name" value="GDP_Man_Dehyd"/>
    <property type="match status" value="1"/>
</dbReference>
<dbReference type="GO" id="GO:0047733">
    <property type="term" value="F:CDP-glucose 4,6-dehydratase activity"/>
    <property type="evidence" value="ECO:0007669"/>
    <property type="project" value="UniProtKB-EC"/>
</dbReference>
<dbReference type="InterPro" id="IPR013445">
    <property type="entry name" value="CDP_4_6_deHydtase"/>
</dbReference>
<dbReference type="SUPFAM" id="SSF51735">
    <property type="entry name" value="NAD(P)-binding Rossmann-fold domains"/>
    <property type="match status" value="1"/>
</dbReference>
<sequence>MARMDMTGAMTKAAFWSGKRVLVTGHTGFKGAWLSLWLADMGAQVFGLALAPDTDPALFDQLAIRDRVDHAEIDLRDAEGVTARIQAVAPDIVFHLAAQPLVRRSYARPAETWATNVQGTVHVLDAIRMADRPCTIIVSTTDKVYQNREWVHGYRESDRLGGHDPYSASKAATELVISSYRDAFFAGGKVKLASARAGNVIGGGDWAEDRIVPDIVRGLRDGRAIEVRNPRATRPWQHVLEPLSGYLSYAEHLHGGSVPVSLNFGPDPSANRPVSDLLDVALRHWPGEWRDVSDGNQVHEAGRLALSIELARDALGWMPRWRFEDAVAQTIDWYRMVDEGADPLATTRAQIAAFEAGA</sequence>
<dbReference type="NCBIfam" id="TIGR02622">
    <property type="entry name" value="CDP_4_6_dhtase"/>
    <property type="match status" value="1"/>
</dbReference>
<dbReference type="InterPro" id="IPR036291">
    <property type="entry name" value="NAD(P)-bd_dom_sf"/>
</dbReference>
<name>A0ABV3TQ83_9RHOB</name>
<protein>
    <submittedName>
        <fullName evidence="2">CDP-glucose 4,6-dehydratase</fullName>
        <ecNumber evidence="2">4.2.1.45</ecNumber>
    </submittedName>
</protein>
<dbReference type="PANTHER" id="PTHR43000">
    <property type="entry name" value="DTDP-D-GLUCOSE 4,6-DEHYDRATASE-RELATED"/>
    <property type="match status" value="1"/>
</dbReference>
<evidence type="ECO:0000259" key="1">
    <source>
        <dbReference type="Pfam" id="PF16363"/>
    </source>
</evidence>
<reference evidence="2 3" key="1">
    <citation type="journal article" date="2011" name="Int. J. Syst. Evol. Microbiol.">
        <title>Zhongshania antarctica gen. nov., sp. nov. and Zhongshania guokunii sp. nov., gammaproteobacteria respectively isolated from coastal attached (fast) ice and surface seawater of the Antarctic.</title>
        <authorList>
            <person name="Li H.J."/>
            <person name="Zhang X.Y."/>
            <person name="Chen C.X."/>
            <person name="Zhang Y.J."/>
            <person name="Gao Z.M."/>
            <person name="Yu Y."/>
            <person name="Chen X.L."/>
            <person name="Chen B."/>
            <person name="Zhang Y.Z."/>
        </authorList>
    </citation>
    <scope>NUCLEOTIDE SEQUENCE [LARGE SCALE GENOMIC DNA]</scope>
    <source>
        <strain evidence="2 3">15-R06ZXC-3</strain>
    </source>
</reference>